<dbReference type="AlphaFoldDB" id="A0A964UKV8"/>
<feature type="transmembrane region" description="Helical" evidence="2">
    <location>
        <begin position="241"/>
        <end position="260"/>
    </location>
</feature>
<accession>A0A964UKV8</accession>
<dbReference type="EMBL" id="JAAAHS010000002">
    <property type="protein sequence ID" value="NBE49955.1"/>
    <property type="molecule type" value="Genomic_DNA"/>
</dbReference>
<feature type="domain" description="Acyltransferase 3" evidence="3">
    <location>
        <begin position="14"/>
        <end position="359"/>
    </location>
</feature>
<feature type="transmembrane region" description="Helical" evidence="2">
    <location>
        <begin position="94"/>
        <end position="114"/>
    </location>
</feature>
<name>A0A964UKV8_9ACTN</name>
<sequence>MTQATAPSPGRLPSLTALRFVAAFLVFVFHAHYLGIFSDTSVLTAYNFVTSSAGGVGVSFFFVLSGFVLTWVVKPNDTMGKFWRRRFFKIFPNHAVVWLIGVAVLLVSGTAIAVGPATANLFLVNAWVPDVNNLVLAVNGVTWSLSAELAFYLLFPFLILGINKIRANRLWYWAIAVSALALSVPLLSKAFLPDAPMFPGYDQFSWPQMWFAYQFPLVRCLEFVVGILFARIVLSGRWVRLGLGPAALGVLAVSVGALWLPPLWSFAAPYAFPLGLLVAAAAADDVAGRATLLARRPLVWLGEISYAFFLIHLYVLNSAQAALKGQWMGYGAFERTSLSTPVAVLFLLGCLAVSIVLAWLLYRFVEMPVMRRWSSPRPHRPHQSHQPDRPPVRAVDTGEVKTPTTTG</sequence>
<feature type="transmembrane region" description="Helical" evidence="2">
    <location>
        <begin position="170"/>
        <end position="191"/>
    </location>
</feature>
<dbReference type="InterPro" id="IPR002656">
    <property type="entry name" value="Acyl_transf_3_dom"/>
</dbReference>
<keyword evidence="2" id="KW-0812">Transmembrane</keyword>
<dbReference type="OrthoDB" id="9796461at2"/>
<evidence type="ECO:0000259" key="3">
    <source>
        <dbReference type="Pfam" id="PF01757"/>
    </source>
</evidence>
<feature type="transmembrane region" description="Helical" evidence="2">
    <location>
        <begin position="298"/>
        <end position="322"/>
    </location>
</feature>
<reference evidence="4" key="1">
    <citation type="submission" date="2020-01" db="EMBL/GenBank/DDBJ databases">
        <title>Whole-genome analyses of novel actinobacteria.</title>
        <authorList>
            <person name="Sahin N."/>
        </authorList>
    </citation>
    <scope>NUCLEOTIDE SEQUENCE</scope>
    <source>
        <strain evidence="4">YC537</strain>
    </source>
</reference>
<feature type="transmembrane region" description="Helical" evidence="2">
    <location>
        <begin position="342"/>
        <end position="362"/>
    </location>
</feature>
<feature type="compositionally biased region" description="Basic and acidic residues" evidence="1">
    <location>
        <begin position="385"/>
        <end position="399"/>
    </location>
</feature>
<dbReference type="PANTHER" id="PTHR23028">
    <property type="entry name" value="ACETYLTRANSFERASE"/>
    <property type="match status" value="1"/>
</dbReference>
<proteinExistence type="predicted"/>
<dbReference type="Pfam" id="PF01757">
    <property type="entry name" value="Acyl_transf_3"/>
    <property type="match status" value="1"/>
</dbReference>
<feature type="transmembrane region" description="Helical" evidence="2">
    <location>
        <begin position="134"/>
        <end position="158"/>
    </location>
</feature>
<dbReference type="Proteomes" id="UP000598297">
    <property type="component" value="Unassembled WGS sequence"/>
</dbReference>
<feature type="transmembrane region" description="Helical" evidence="2">
    <location>
        <begin position="266"/>
        <end position="286"/>
    </location>
</feature>
<keyword evidence="4" id="KW-0012">Acyltransferase</keyword>
<feature type="transmembrane region" description="Helical" evidence="2">
    <location>
        <begin position="211"/>
        <end position="234"/>
    </location>
</feature>
<keyword evidence="5" id="KW-1185">Reference proteome</keyword>
<keyword evidence="4" id="KW-0808">Transferase</keyword>
<keyword evidence="2" id="KW-0472">Membrane</keyword>
<evidence type="ECO:0000256" key="2">
    <source>
        <dbReference type="SAM" id="Phobius"/>
    </source>
</evidence>
<dbReference type="GO" id="GO:0016747">
    <property type="term" value="F:acyltransferase activity, transferring groups other than amino-acyl groups"/>
    <property type="evidence" value="ECO:0007669"/>
    <property type="project" value="InterPro"/>
</dbReference>
<organism evidence="4 5">
    <name type="scientific">Streptomyces boluensis</name>
    <dbReference type="NCBI Taxonomy" id="1775135"/>
    <lineage>
        <taxon>Bacteria</taxon>
        <taxon>Bacillati</taxon>
        <taxon>Actinomycetota</taxon>
        <taxon>Actinomycetes</taxon>
        <taxon>Kitasatosporales</taxon>
        <taxon>Streptomycetaceae</taxon>
        <taxon>Streptomyces</taxon>
    </lineage>
</organism>
<dbReference type="RefSeq" id="WP_161692838.1">
    <property type="nucleotide sequence ID" value="NZ_JAAAHS010000002.1"/>
</dbReference>
<dbReference type="GO" id="GO:0016020">
    <property type="term" value="C:membrane"/>
    <property type="evidence" value="ECO:0007669"/>
    <property type="project" value="TreeGrafter"/>
</dbReference>
<evidence type="ECO:0000313" key="4">
    <source>
        <dbReference type="EMBL" id="NBE49955.1"/>
    </source>
</evidence>
<evidence type="ECO:0000256" key="1">
    <source>
        <dbReference type="SAM" id="MobiDB-lite"/>
    </source>
</evidence>
<feature type="region of interest" description="Disordered" evidence="1">
    <location>
        <begin position="375"/>
        <end position="407"/>
    </location>
</feature>
<gene>
    <name evidence="4" type="ORF">GUY60_00630</name>
</gene>
<dbReference type="InterPro" id="IPR050879">
    <property type="entry name" value="Acyltransferase_3"/>
</dbReference>
<dbReference type="PANTHER" id="PTHR23028:SF53">
    <property type="entry name" value="ACYL_TRANSF_3 DOMAIN-CONTAINING PROTEIN"/>
    <property type="match status" value="1"/>
</dbReference>
<evidence type="ECO:0000313" key="5">
    <source>
        <dbReference type="Proteomes" id="UP000598297"/>
    </source>
</evidence>
<feature type="transmembrane region" description="Helical" evidence="2">
    <location>
        <begin position="12"/>
        <end position="33"/>
    </location>
</feature>
<keyword evidence="2" id="KW-1133">Transmembrane helix</keyword>
<protein>
    <submittedName>
        <fullName evidence="4">Acyltransferase family protein</fullName>
    </submittedName>
</protein>
<feature type="transmembrane region" description="Helical" evidence="2">
    <location>
        <begin position="53"/>
        <end position="73"/>
    </location>
</feature>
<dbReference type="GO" id="GO:0000271">
    <property type="term" value="P:polysaccharide biosynthetic process"/>
    <property type="evidence" value="ECO:0007669"/>
    <property type="project" value="TreeGrafter"/>
</dbReference>
<comment type="caution">
    <text evidence="4">The sequence shown here is derived from an EMBL/GenBank/DDBJ whole genome shotgun (WGS) entry which is preliminary data.</text>
</comment>